<dbReference type="Proteomes" id="UP000475862">
    <property type="component" value="Unassembled WGS sequence"/>
</dbReference>
<dbReference type="GO" id="GO:0006508">
    <property type="term" value="P:proteolysis"/>
    <property type="evidence" value="ECO:0007669"/>
    <property type="project" value="UniProtKB-KW"/>
</dbReference>
<dbReference type="InterPro" id="IPR038765">
    <property type="entry name" value="Papain-like_cys_pep_sf"/>
</dbReference>
<keyword evidence="9" id="KW-1185">Reference proteome</keyword>
<evidence type="ECO:0000313" key="8">
    <source>
        <dbReference type="EMBL" id="KAE9530698.1"/>
    </source>
</evidence>
<dbReference type="OrthoDB" id="8188607at2759"/>
<keyword evidence="3" id="KW-0378">Hydrolase</keyword>
<evidence type="ECO:0000256" key="5">
    <source>
        <dbReference type="SAM" id="MobiDB-lite"/>
    </source>
</evidence>
<keyword evidence="6" id="KW-1133">Transmembrane helix</keyword>
<feature type="domain" description="Ubiquitin-like protease family profile" evidence="7">
    <location>
        <begin position="197"/>
        <end position="367"/>
    </location>
</feature>
<keyword evidence="4" id="KW-0788">Thiol protease</keyword>
<keyword evidence="6" id="KW-0472">Membrane</keyword>
<gene>
    <name evidence="8" type="ORF">AGLY_011160</name>
</gene>
<feature type="region of interest" description="Disordered" evidence="5">
    <location>
        <begin position="57"/>
        <end position="97"/>
    </location>
</feature>
<dbReference type="Pfam" id="PF02902">
    <property type="entry name" value="Peptidase_C48"/>
    <property type="match status" value="1"/>
</dbReference>
<dbReference type="EMBL" id="VYZN01000042">
    <property type="protein sequence ID" value="KAE9530698.1"/>
    <property type="molecule type" value="Genomic_DNA"/>
</dbReference>
<dbReference type="SUPFAM" id="SSF54001">
    <property type="entry name" value="Cysteine proteinases"/>
    <property type="match status" value="1"/>
</dbReference>
<evidence type="ECO:0000256" key="4">
    <source>
        <dbReference type="ARBA" id="ARBA00022807"/>
    </source>
</evidence>
<feature type="transmembrane region" description="Helical" evidence="6">
    <location>
        <begin position="20"/>
        <end position="39"/>
    </location>
</feature>
<name>A0A6G0TD92_APHGL</name>
<protein>
    <recommendedName>
        <fullName evidence="7">Ubiquitin-like protease family profile domain-containing protein</fullName>
    </recommendedName>
</protein>
<dbReference type="InterPro" id="IPR003653">
    <property type="entry name" value="Peptidase_C48_C"/>
</dbReference>
<dbReference type="AlphaFoldDB" id="A0A6G0TD92"/>
<evidence type="ECO:0000256" key="2">
    <source>
        <dbReference type="ARBA" id="ARBA00022670"/>
    </source>
</evidence>
<evidence type="ECO:0000256" key="6">
    <source>
        <dbReference type="SAM" id="Phobius"/>
    </source>
</evidence>
<dbReference type="GO" id="GO:0005634">
    <property type="term" value="C:nucleus"/>
    <property type="evidence" value="ECO:0007669"/>
    <property type="project" value="TreeGrafter"/>
</dbReference>
<accession>A0A6G0TD92</accession>
<dbReference type="GO" id="GO:0016929">
    <property type="term" value="F:deSUMOylase activity"/>
    <property type="evidence" value="ECO:0007669"/>
    <property type="project" value="TreeGrafter"/>
</dbReference>
<reference evidence="8 9" key="1">
    <citation type="submission" date="2019-08" db="EMBL/GenBank/DDBJ databases">
        <title>The genome of the soybean aphid Biotype 1, its phylome, world population structure and adaptation to the North American continent.</title>
        <authorList>
            <person name="Giordano R."/>
            <person name="Donthu R.K."/>
            <person name="Hernandez A.G."/>
            <person name="Wright C.L."/>
            <person name="Zimin A.V."/>
        </authorList>
    </citation>
    <scope>NUCLEOTIDE SEQUENCE [LARGE SCALE GENOMIC DNA]</scope>
    <source>
        <tissue evidence="8">Whole aphids</tissue>
    </source>
</reference>
<keyword evidence="2" id="KW-0645">Protease</keyword>
<dbReference type="InterPro" id="IPR024491">
    <property type="entry name" value="Se_SelK/SelG"/>
</dbReference>
<evidence type="ECO:0000259" key="7">
    <source>
        <dbReference type="PROSITE" id="PS50600"/>
    </source>
</evidence>
<dbReference type="Pfam" id="PF10961">
    <property type="entry name" value="SelK_SelG"/>
    <property type="match status" value="1"/>
</dbReference>
<dbReference type="PROSITE" id="PS50600">
    <property type="entry name" value="ULP_PROTEASE"/>
    <property type="match status" value="1"/>
</dbReference>
<dbReference type="PANTHER" id="PTHR12606">
    <property type="entry name" value="SENTRIN/SUMO-SPECIFIC PROTEASE"/>
    <property type="match status" value="1"/>
</dbReference>
<evidence type="ECO:0000313" key="9">
    <source>
        <dbReference type="Proteomes" id="UP000475862"/>
    </source>
</evidence>
<evidence type="ECO:0000256" key="3">
    <source>
        <dbReference type="ARBA" id="ARBA00022801"/>
    </source>
</evidence>
<proteinExistence type="inferred from homology"/>
<sequence length="406" mass="46569">MVYISQSGHLQETVPMKKKIVNTFWGVINFVSFFVQSLVRPNSTRWGNQYTVTYRRPGSSNGTVRPQRRFGGFGPSTSAPAPPSTCNVDSQTQRADRDSLEKSFGNLLSNKSSRSFSAKPGIRGIANGARSSNVASIIPNIDPRKNSLFTNSGLNSHLPYIYNNAGERSMKPTIIRHQFIIMKIRLNHQTSTTARMIKVEKRGMATSTISQSASPSDFDDCACLDDKYINKYMNLITIRSGNNVYVFDTFFFTALSEKGYSRVHRWTKNVDIFSKQKLMIPIYIKEENCWCLVLIDMTKNVLKYYDKSGKYNPKHIRLIVKYLKLEHVMRKGEFLKTQFTESPIKIFNSDVGILDCGLFICVIAEHLSRNARLLFTLKDMRRFHKQILCDLTKHNMFCIFGMYYSY</sequence>
<dbReference type="GO" id="GO:0016926">
    <property type="term" value="P:protein desumoylation"/>
    <property type="evidence" value="ECO:0007669"/>
    <property type="project" value="TreeGrafter"/>
</dbReference>
<evidence type="ECO:0000256" key="1">
    <source>
        <dbReference type="ARBA" id="ARBA00005234"/>
    </source>
</evidence>
<comment type="similarity">
    <text evidence="1">Belongs to the peptidase C48 family.</text>
</comment>
<dbReference type="Gene3D" id="3.40.395.10">
    <property type="entry name" value="Adenoviral Proteinase, Chain A"/>
    <property type="match status" value="1"/>
</dbReference>
<keyword evidence="6" id="KW-0812">Transmembrane</keyword>
<dbReference type="PANTHER" id="PTHR12606:SF141">
    <property type="entry name" value="GH15225P-RELATED"/>
    <property type="match status" value="1"/>
</dbReference>
<comment type="caution">
    <text evidence="8">The sequence shown here is derived from an EMBL/GenBank/DDBJ whole genome shotgun (WGS) entry which is preliminary data.</text>
</comment>
<organism evidence="8 9">
    <name type="scientific">Aphis glycines</name>
    <name type="common">Soybean aphid</name>
    <dbReference type="NCBI Taxonomy" id="307491"/>
    <lineage>
        <taxon>Eukaryota</taxon>
        <taxon>Metazoa</taxon>
        <taxon>Ecdysozoa</taxon>
        <taxon>Arthropoda</taxon>
        <taxon>Hexapoda</taxon>
        <taxon>Insecta</taxon>
        <taxon>Pterygota</taxon>
        <taxon>Neoptera</taxon>
        <taxon>Paraneoptera</taxon>
        <taxon>Hemiptera</taxon>
        <taxon>Sternorrhyncha</taxon>
        <taxon>Aphidomorpha</taxon>
        <taxon>Aphidoidea</taxon>
        <taxon>Aphididae</taxon>
        <taxon>Aphidini</taxon>
        <taxon>Aphis</taxon>
        <taxon>Aphis</taxon>
    </lineage>
</organism>